<dbReference type="Pfam" id="PF01648">
    <property type="entry name" value="ACPS"/>
    <property type="match status" value="1"/>
</dbReference>
<dbReference type="GO" id="GO:0000287">
    <property type="term" value="F:magnesium ion binding"/>
    <property type="evidence" value="ECO:0007669"/>
    <property type="project" value="InterPro"/>
</dbReference>
<dbReference type="GO" id="GO:0008897">
    <property type="term" value="F:holo-[acyl-carrier-protein] synthase activity"/>
    <property type="evidence" value="ECO:0007669"/>
    <property type="project" value="InterPro"/>
</dbReference>
<evidence type="ECO:0000256" key="2">
    <source>
        <dbReference type="ARBA" id="ARBA00022723"/>
    </source>
</evidence>
<dbReference type="EMBL" id="KF900867">
    <property type="protein sequence ID" value="AIF09598.1"/>
    <property type="molecule type" value="Genomic_DNA"/>
</dbReference>
<name>A0A075H6R4_9ARCH</name>
<feature type="domain" description="4'-phosphopantetheinyl transferase" evidence="4">
    <location>
        <begin position="8"/>
        <end position="104"/>
    </location>
</feature>
<dbReference type="Gene3D" id="3.90.470.20">
    <property type="entry name" value="4'-phosphopantetheinyl transferase domain"/>
    <property type="match status" value="1"/>
</dbReference>
<dbReference type="NCBIfam" id="TIGR00556">
    <property type="entry name" value="pantethn_trn"/>
    <property type="match status" value="1"/>
</dbReference>
<dbReference type="AlphaFoldDB" id="A0A075H6R4"/>
<accession>A0A075H6R4</accession>
<protein>
    <submittedName>
        <fullName evidence="5">Phosphopantetheinyl transferase (Holo-ACP synthase)</fullName>
    </submittedName>
</protein>
<reference evidence="5" key="1">
    <citation type="journal article" date="2014" name="Genome Biol. Evol.">
        <title>Pangenome evidence for extensive interdomain horizontal transfer affecting lineage core and shell genes in uncultured planktonic thaumarchaeota and euryarchaeota.</title>
        <authorList>
            <person name="Deschamps P."/>
            <person name="Zivanovic Y."/>
            <person name="Moreira D."/>
            <person name="Rodriguez-Valera F."/>
            <person name="Lopez-Garcia P."/>
        </authorList>
    </citation>
    <scope>NUCLEOTIDE SEQUENCE</scope>
</reference>
<proteinExistence type="predicted"/>
<dbReference type="InterPro" id="IPR037143">
    <property type="entry name" value="4-PPantetheinyl_Trfase_dom_sf"/>
</dbReference>
<keyword evidence="1 5" id="KW-0808">Transferase</keyword>
<sequence>MILLMLRDLEQKNYKKNKNFYEKIFAKSEIDYCLKFKDPYPHFAGKFGIKESVIKSVQDNITFQDISSSNSKNRPIVELTGKKSKKYSFLVSVTHEREYAVAVVISHKL</sequence>
<dbReference type="SUPFAM" id="SSF56214">
    <property type="entry name" value="4'-phosphopantetheinyl transferase"/>
    <property type="match status" value="1"/>
</dbReference>
<dbReference type="InterPro" id="IPR004568">
    <property type="entry name" value="Ppantetheine-prot_Trfase_dom"/>
</dbReference>
<evidence type="ECO:0000256" key="3">
    <source>
        <dbReference type="ARBA" id="ARBA00022842"/>
    </source>
</evidence>
<dbReference type="GO" id="GO:0006633">
    <property type="term" value="P:fatty acid biosynthetic process"/>
    <property type="evidence" value="ECO:0007669"/>
    <property type="project" value="InterPro"/>
</dbReference>
<evidence type="ECO:0000313" key="5">
    <source>
        <dbReference type="EMBL" id="AIF09598.1"/>
    </source>
</evidence>
<organism evidence="5">
    <name type="scientific">uncultured marine thaumarchaeote KM3_38_E02</name>
    <dbReference type="NCBI Taxonomy" id="1456138"/>
    <lineage>
        <taxon>Archaea</taxon>
        <taxon>Nitrososphaerota</taxon>
        <taxon>environmental samples</taxon>
    </lineage>
</organism>
<evidence type="ECO:0000259" key="4">
    <source>
        <dbReference type="Pfam" id="PF01648"/>
    </source>
</evidence>
<dbReference type="InterPro" id="IPR008278">
    <property type="entry name" value="4-PPantetheinyl_Trfase_dom"/>
</dbReference>
<keyword evidence="2" id="KW-0479">Metal-binding</keyword>
<evidence type="ECO:0000256" key="1">
    <source>
        <dbReference type="ARBA" id="ARBA00022679"/>
    </source>
</evidence>
<keyword evidence="3" id="KW-0460">Magnesium</keyword>